<keyword evidence="2" id="KW-1185">Reference proteome</keyword>
<dbReference type="InterPro" id="IPR010642">
    <property type="entry name" value="Invasion_prot_B"/>
</dbReference>
<dbReference type="Proteomes" id="UP000247454">
    <property type="component" value="Unassembled WGS sequence"/>
</dbReference>
<dbReference type="Pfam" id="PF06776">
    <property type="entry name" value="IalB"/>
    <property type="match status" value="1"/>
</dbReference>
<reference evidence="1 2" key="1">
    <citation type="submission" date="2018-06" db="EMBL/GenBank/DDBJ databases">
        <title>Genomic Encyclopedia of Type Strains, Phase III (KMG-III): the genomes of soil and plant-associated and newly described type strains.</title>
        <authorList>
            <person name="Whitman W."/>
        </authorList>
    </citation>
    <scope>NUCLEOTIDE SEQUENCE [LARGE SCALE GENOMIC DNA]</scope>
    <source>
        <strain evidence="1 2">ORS 1419</strain>
    </source>
</reference>
<organism evidence="1 2">
    <name type="scientific">Phyllobacterium leguminum</name>
    <dbReference type="NCBI Taxonomy" id="314237"/>
    <lineage>
        <taxon>Bacteria</taxon>
        <taxon>Pseudomonadati</taxon>
        <taxon>Pseudomonadota</taxon>
        <taxon>Alphaproteobacteria</taxon>
        <taxon>Hyphomicrobiales</taxon>
        <taxon>Phyllobacteriaceae</taxon>
        <taxon>Phyllobacterium</taxon>
    </lineage>
</organism>
<gene>
    <name evidence="1" type="ORF">C7477_101196</name>
</gene>
<evidence type="ECO:0000313" key="1">
    <source>
        <dbReference type="EMBL" id="PYE90523.1"/>
    </source>
</evidence>
<dbReference type="InterPro" id="IPR038696">
    <property type="entry name" value="IalB_sf"/>
</dbReference>
<dbReference type="RefSeq" id="WP_110747813.1">
    <property type="nucleotide sequence ID" value="NZ_QJTF01000001.1"/>
</dbReference>
<accession>A0A318T7I2</accession>
<sequence>MARLAGTPREKFVAFTLTVLALVATAGSALVLTGTKPAPAQAEGPSALSETFGDWMVNCQPAADTKKRVCQMTQEQVDGKTGQRVLMIALGVPDTKTGVASSTLVLPFGLDFSKGIGIKVDDTDLARANVSTCVPQGCIAPLSFDGKALAALAKGKQAVINMTAFNGGKDVTGNLSLKGFSAASTRLAALAAS</sequence>
<evidence type="ECO:0000313" key="2">
    <source>
        <dbReference type="Proteomes" id="UP000247454"/>
    </source>
</evidence>
<proteinExistence type="predicted"/>
<dbReference type="AlphaFoldDB" id="A0A318T7I2"/>
<dbReference type="Gene3D" id="2.60.40.1880">
    <property type="entry name" value="Invasion associated locus B (IalB) protein"/>
    <property type="match status" value="1"/>
</dbReference>
<name>A0A318T7I2_9HYPH</name>
<comment type="caution">
    <text evidence="1">The sequence shown here is derived from an EMBL/GenBank/DDBJ whole genome shotgun (WGS) entry which is preliminary data.</text>
</comment>
<protein>
    <submittedName>
        <fullName evidence="1">Invasion protein IalB</fullName>
    </submittedName>
</protein>
<dbReference type="OrthoDB" id="9814802at2"/>
<dbReference type="EMBL" id="QJTF01000001">
    <property type="protein sequence ID" value="PYE90523.1"/>
    <property type="molecule type" value="Genomic_DNA"/>
</dbReference>